<dbReference type="RefSeq" id="YP_009505740.1">
    <property type="nucleotide sequence ID" value="NC_038347.1"/>
</dbReference>
<dbReference type="OrthoDB" id="26985at10239"/>
<organism evidence="2 3">
    <name type="scientific">Torque teno mini virus 12</name>
    <dbReference type="NCBI Taxonomy" id="2065038"/>
    <lineage>
        <taxon>Viruses</taxon>
        <taxon>Monodnaviria</taxon>
        <taxon>Shotokuvirae</taxon>
        <taxon>Commensaviricota</taxon>
        <taxon>Cardeaviricetes</taxon>
        <taxon>Sanitavirales</taxon>
        <taxon>Anelloviridae</taxon>
        <taxon>Betatorquevirus</taxon>
        <taxon>Betatorquevirus homini12</taxon>
    </lineage>
</organism>
<proteinExistence type="predicted"/>
<dbReference type="Proteomes" id="UP000232595">
    <property type="component" value="Segment"/>
</dbReference>
<name>A8DMR1_9VIRU</name>
<dbReference type="Pfam" id="PF02957">
    <property type="entry name" value="TT_ORF2-like"/>
    <property type="match status" value="1"/>
</dbReference>
<evidence type="ECO:0000313" key="2">
    <source>
        <dbReference type="EMBL" id="ABU55895.1"/>
    </source>
</evidence>
<keyword evidence="3" id="KW-1185">Reference proteome</keyword>
<accession>A8DMR1</accession>
<dbReference type="InterPro" id="IPR004118">
    <property type="entry name" value="HEV_TT_vir_Orf2/Gyrovir_Vp2_N"/>
</dbReference>
<evidence type="ECO:0000259" key="1">
    <source>
        <dbReference type="Pfam" id="PF02957"/>
    </source>
</evidence>
<reference evidence="2 3" key="1">
    <citation type="journal article" date="2007" name="J. Gen. Virol.">
        <title>Circular genomes related to anelloviruses identified in human and animal samples by using a combined rolling-circle amplification/sequence-independent single primer amplification approach.</title>
        <authorList>
            <person name="Biagini P."/>
            <person name="Uch R."/>
            <person name="Belhouchet M."/>
            <person name="Attoui H."/>
            <person name="Cantaloube J.F."/>
            <person name="Brisbarre N."/>
            <person name="de Micco P."/>
        </authorList>
    </citation>
    <scope>NUCLEOTIDE SEQUENCE [LARGE SCALE GENOMIC DNA]</scope>
    <source>
        <strain evidence="2">LIL-y3</strain>
    </source>
</reference>
<dbReference type="EMBL" id="EF538882">
    <property type="protein sequence ID" value="ABU55895.1"/>
    <property type="molecule type" value="Genomic_DNA"/>
</dbReference>
<evidence type="ECO:0000313" key="3">
    <source>
        <dbReference type="Proteomes" id="UP000232595"/>
    </source>
</evidence>
<dbReference type="KEGG" id="vg:37616654"/>
<feature type="domain" description="Hepatitis TT virus Orf2/Gyrovirus Vp2 N-terminal" evidence="1">
    <location>
        <begin position="13"/>
        <end position="49"/>
    </location>
</feature>
<sequence length="99" mass="10946">MSDYYKKLTIGPRHAQLNWTNAIVTLHDLQCQCDDPLCHTIETIINQEKSLKFSKGLSEKIKPCLTTGEAGGVDVVEDFGDDELERLFAEDGTGDTDTG</sequence>
<protein>
    <submittedName>
        <fullName evidence="2">ORF2</fullName>
    </submittedName>
</protein>
<dbReference type="GeneID" id="37616654"/>